<dbReference type="EMBL" id="JAHLUH010000003">
    <property type="protein sequence ID" value="KAG7729375.1"/>
    <property type="molecule type" value="Genomic_DNA"/>
</dbReference>
<feature type="region of interest" description="Disordered" evidence="1">
    <location>
        <begin position="1"/>
        <end position="31"/>
    </location>
</feature>
<evidence type="ECO:0000256" key="1">
    <source>
        <dbReference type="SAM" id="MobiDB-lite"/>
    </source>
</evidence>
<feature type="compositionally biased region" description="Basic residues" evidence="1">
    <location>
        <begin position="166"/>
        <end position="182"/>
    </location>
</feature>
<reference evidence="2" key="1">
    <citation type="journal article" date="2021" name="G3 (Bethesda)">
        <title>Genomic diversity, chromosomal rearrangements, and interspecies hybridization in the ogataea polymorpha species complex.</title>
        <authorList>
            <person name="Hanson S.J."/>
            <person name="Cinneide E.O."/>
            <person name="Salzberg L.I."/>
            <person name="Wolfe K.H."/>
            <person name="McGowan J."/>
            <person name="Fitzpatrick D.A."/>
            <person name="Matlin K."/>
        </authorList>
    </citation>
    <scope>NUCLEOTIDE SEQUENCE</scope>
    <source>
        <strain evidence="2">83-405-1</strain>
    </source>
</reference>
<feature type="compositionally biased region" description="Polar residues" evidence="1">
    <location>
        <begin position="1"/>
        <end position="28"/>
    </location>
</feature>
<feature type="region of interest" description="Disordered" evidence="1">
    <location>
        <begin position="82"/>
        <end position="101"/>
    </location>
</feature>
<accession>A0AAN6I1K7</accession>
<name>A0AAN6I1K7_9ASCO</name>
<sequence>MASNSSCADSAVRRSQSVRGEQALSSGHRTAVRWSHSPFRSTWVSWVSPFRSQGLRVRGGPIEAVGDGPGLPFSAPVHVPKHRPSPANSLARHNLSQKRRRQVLAVDPGARHLEGGEGRDQKALFRLAGGVERPAHYPERPRRRARLQTRLPWRMEHRVRGDRRSAGHGHRKHRQSAQHAAHHQPGPQGSCLGADRQSPRSAAEQSVGGGSAPGAPVPRVLQPLDRRREFRRSKHGGRVSVSQEPAAGRGGRIRVPAPGQSCGGVLRGVVAAFAETAAAPRELSAAAAREIY</sequence>
<protein>
    <submittedName>
        <fullName evidence="2">Uncharacterized protein</fullName>
    </submittedName>
</protein>
<comment type="caution">
    <text evidence="2">The sequence shown here is derived from an EMBL/GenBank/DDBJ whole genome shotgun (WGS) entry which is preliminary data.</text>
</comment>
<feature type="region of interest" description="Disordered" evidence="1">
    <location>
        <begin position="135"/>
        <end position="255"/>
    </location>
</feature>
<proteinExistence type="predicted"/>
<evidence type="ECO:0000313" key="2">
    <source>
        <dbReference type="EMBL" id="KAG7729375.1"/>
    </source>
</evidence>
<organism evidence="2 3">
    <name type="scientific">Ogataea haglerorum</name>
    <dbReference type="NCBI Taxonomy" id="1937702"/>
    <lineage>
        <taxon>Eukaryota</taxon>
        <taxon>Fungi</taxon>
        <taxon>Dikarya</taxon>
        <taxon>Ascomycota</taxon>
        <taxon>Saccharomycotina</taxon>
        <taxon>Pichiomycetes</taxon>
        <taxon>Pichiales</taxon>
        <taxon>Pichiaceae</taxon>
        <taxon>Ogataea</taxon>
    </lineage>
</organism>
<dbReference type="AlphaFoldDB" id="A0AAN6I1K7"/>
<feature type="compositionally biased region" description="Basic and acidic residues" evidence="1">
    <location>
        <begin position="153"/>
        <end position="165"/>
    </location>
</feature>
<evidence type="ECO:0000313" key="3">
    <source>
        <dbReference type="Proteomes" id="UP000738402"/>
    </source>
</evidence>
<gene>
    <name evidence="2" type="ORF">KL933_001601</name>
</gene>
<dbReference type="Proteomes" id="UP000738402">
    <property type="component" value="Unassembled WGS sequence"/>
</dbReference>